<sequence length="95" mass="10711">MIRMLRLNLVLWIGCCCCLLLQAPWVVEAGHEPPPNSNRPTQLEDIERDNLNSERQVYKKEAIAQQQQHGASSSQSNNHYSVQIQHHPGSTAGTH</sequence>
<feature type="chain" id="PRO_5042611737" description="Secreted protein" evidence="2">
    <location>
        <begin position="30"/>
        <end position="95"/>
    </location>
</feature>
<feature type="compositionally biased region" description="Low complexity" evidence="1">
    <location>
        <begin position="64"/>
        <end position="79"/>
    </location>
</feature>
<evidence type="ECO:0000313" key="3">
    <source>
        <dbReference type="EnsemblMetazoa" id="ENSAATROPP001991"/>
    </source>
</evidence>
<reference evidence="3" key="1">
    <citation type="submission" date="2024-04" db="UniProtKB">
        <authorList>
            <consortium name="EnsemblMetazoa"/>
        </authorList>
    </citation>
    <scope>IDENTIFICATION</scope>
    <source>
        <strain evidence="3">EBRO</strain>
    </source>
</reference>
<keyword evidence="2" id="KW-0732">Signal</keyword>
<feature type="signal peptide" evidence="2">
    <location>
        <begin position="1"/>
        <end position="29"/>
    </location>
</feature>
<evidence type="ECO:0000256" key="2">
    <source>
        <dbReference type="SAM" id="SignalP"/>
    </source>
</evidence>
<accession>A0AAG5CT16</accession>
<dbReference type="AlphaFoldDB" id="A0AAG5CT16"/>
<evidence type="ECO:0008006" key="5">
    <source>
        <dbReference type="Google" id="ProtNLM"/>
    </source>
</evidence>
<feature type="region of interest" description="Disordered" evidence="1">
    <location>
        <begin position="60"/>
        <end position="95"/>
    </location>
</feature>
<evidence type="ECO:0000256" key="1">
    <source>
        <dbReference type="SAM" id="MobiDB-lite"/>
    </source>
</evidence>
<keyword evidence="4" id="KW-1185">Reference proteome</keyword>
<proteinExistence type="predicted"/>
<organism evidence="3 4">
    <name type="scientific">Anopheles atroparvus</name>
    <name type="common">European mosquito</name>
    <dbReference type="NCBI Taxonomy" id="41427"/>
    <lineage>
        <taxon>Eukaryota</taxon>
        <taxon>Metazoa</taxon>
        <taxon>Ecdysozoa</taxon>
        <taxon>Arthropoda</taxon>
        <taxon>Hexapoda</taxon>
        <taxon>Insecta</taxon>
        <taxon>Pterygota</taxon>
        <taxon>Neoptera</taxon>
        <taxon>Endopterygota</taxon>
        <taxon>Diptera</taxon>
        <taxon>Nematocera</taxon>
        <taxon>Culicoidea</taxon>
        <taxon>Culicidae</taxon>
        <taxon>Anophelinae</taxon>
        <taxon>Anopheles</taxon>
    </lineage>
</organism>
<protein>
    <recommendedName>
        <fullName evidence="5">Secreted protein</fullName>
    </recommendedName>
</protein>
<evidence type="ECO:0000313" key="4">
    <source>
        <dbReference type="Proteomes" id="UP000075880"/>
    </source>
</evidence>
<dbReference type="EnsemblMetazoa" id="ENSAATROPT002075">
    <property type="protein sequence ID" value="ENSAATROPP001991"/>
    <property type="gene ID" value="ENSAATROPG001622"/>
</dbReference>
<name>A0AAG5CT16_ANOAO</name>
<dbReference type="Proteomes" id="UP000075880">
    <property type="component" value="Unassembled WGS sequence"/>
</dbReference>